<keyword evidence="2 5" id="KW-0812">Transmembrane</keyword>
<feature type="transmembrane region" description="Helical" evidence="5">
    <location>
        <begin position="149"/>
        <end position="167"/>
    </location>
</feature>
<feature type="transmembrane region" description="Helical" evidence="5">
    <location>
        <begin position="200"/>
        <end position="225"/>
    </location>
</feature>
<evidence type="ECO:0000259" key="6">
    <source>
        <dbReference type="PROSITE" id="PS50850"/>
    </source>
</evidence>
<evidence type="ECO:0000256" key="4">
    <source>
        <dbReference type="ARBA" id="ARBA00023136"/>
    </source>
</evidence>
<comment type="subcellular location">
    <subcellularLocation>
        <location evidence="1">Membrane</location>
        <topology evidence="1">Multi-pass membrane protein</topology>
    </subcellularLocation>
</comment>
<evidence type="ECO:0000256" key="5">
    <source>
        <dbReference type="SAM" id="Phobius"/>
    </source>
</evidence>
<dbReference type="PANTHER" id="PTHR10924:SF4">
    <property type="entry name" value="GH15861P"/>
    <property type="match status" value="1"/>
</dbReference>
<organism evidence="9 10">
    <name type="scientific">Dinothrombium tinctorium</name>
    <dbReference type="NCBI Taxonomy" id="1965070"/>
    <lineage>
        <taxon>Eukaryota</taxon>
        <taxon>Metazoa</taxon>
        <taxon>Ecdysozoa</taxon>
        <taxon>Arthropoda</taxon>
        <taxon>Chelicerata</taxon>
        <taxon>Arachnida</taxon>
        <taxon>Acari</taxon>
        <taxon>Acariformes</taxon>
        <taxon>Trombidiformes</taxon>
        <taxon>Prostigmata</taxon>
        <taxon>Anystina</taxon>
        <taxon>Parasitengona</taxon>
        <taxon>Trombidioidea</taxon>
        <taxon>Trombidiidae</taxon>
        <taxon>Dinothrombium</taxon>
    </lineage>
</organism>
<protein>
    <recommendedName>
        <fullName evidence="6">Major facilitator superfamily (MFS) profile domain-containing protein</fullName>
    </recommendedName>
</protein>
<dbReference type="PANTHER" id="PTHR10924">
    <property type="entry name" value="MAJOR FACILITATOR SUPERFAMILY PROTEIN-RELATED"/>
    <property type="match status" value="1"/>
</dbReference>
<evidence type="ECO:0000313" key="10">
    <source>
        <dbReference type="Proteomes" id="UP000285301"/>
    </source>
</evidence>
<keyword evidence="4 5" id="KW-0472">Membrane</keyword>
<dbReference type="Pfam" id="PF07690">
    <property type="entry name" value="MFS_1"/>
    <property type="match status" value="1"/>
</dbReference>
<feature type="transmembrane region" description="Helical" evidence="5">
    <location>
        <begin position="270"/>
        <end position="289"/>
    </location>
</feature>
<evidence type="ECO:0000256" key="3">
    <source>
        <dbReference type="ARBA" id="ARBA00022989"/>
    </source>
</evidence>
<dbReference type="OrthoDB" id="6360613at2759"/>
<proteinExistence type="predicted"/>
<dbReference type="EMBL" id="NCKU01005400">
    <property type="protein sequence ID" value="RWS04624.1"/>
    <property type="molecule type" value="Genomic_DNA"/>
</dbReference>
<dbReference type="GO" id="GO:0020037">
    <property type="term" value="F:heme binding"/>
    <property type="evidence" value="ECO:0007669"/>
    <property type="project" value="TreeGrafter"/>
</dbReference>
<dbReference type="InterPro" id="IPR020846">
    <property type="entry name" value="MFS_dom"/>
</dbReference>
<dbReference type="PROSITE" id="PS50850">
    <property type="entry name" value="MFS"/>
    <property type="match status" value="1"/>
</dbReference>
<feature type="transmembrane region" description="Helical" evidence="5">
    <location>
        <begin position="237"/>
        <end position="258"/>
    </location>
</feature>
<reference evidence="9" key="2">
    <citation type="submission" date="2018-11" db="EMBL/GenBank/DDBJ databases">
        <title>Trombidioid mite genomics.</title>
        <authorList>
            <person name="Dong X."/>
        </authorList>
    </citation>
    <scope>NUCLEOTIDE SEQUENCE</scope>
    <source>
        <strain evidence="9">UoL-WK</strain>
    </source>
</reference>
<comment type="caution">
    <text evidence="9">The sequence shown here is derived from an EMBL/GenBank/DDBJ whole genome shotgun (WGS) entry which is preliminary data.</text>
</comment>
<dbReference type="GO" id="GO:0015232">
    <property type="term" value="F:heme transmembrane transporter activity"/>
    <property type="evidence" value="ECO:0007669"/>
    <property type="project" value="TreeGrafter"/>
</dbReference>
<sequence>MYTSIANVVQQFYSISYLIVTFTTIVFAIVFVLLSYFALQSVRKYGLRNAYVIASFCSALGAAIKCFGPRKDDFYIIILGQLIVAIGKCFVSTTTPILAGVWFKSDESATVIGVDVGCQMLTTMVTFWLPSMILKHDEEQISTSLKVMSMIVAFSTSICFILIVIFMQEKPKLPPTILQKRKIEQIEKLPLKALLKNRDYILFSLSVIVTYTFDSTLSVLLNQILMSTFQNGELIETIVGTLLMGLGFVGSICIPVILDKFKKFKLTTYLIFSLAVVLFSFIHACIWLRKEFLLYVSVALFGFFFYCRYAVLVDIIAEVTYPYPQNTVFGILAFTVSVLVSMFIPALSWLIHYFGTNSAFFVLNLLLLSSFILIINAKWNLKRKDEENPILIAEIYDIQNEEIVNHT</sequence>
<feature type="transmembrane region" description="Helical" evidence="5">
    <location>
        <begin position="74"/>
        <end position="103"/>
    </location>
</feature>
<feature type="transmembrane region" description="Helical" evidence="5">
    <location>
        <begin position="50"/>
        <end position="68"/>
    </location>
</feature>
<feature type="transmembrane region" description="Helical" evidence="5">
    <location>
        <begin position="295"/>
        <end position="316"/>
    </location>
</feature>
<dbReference type="InterPro" id="IPR049680">
    <property type="entry name" value="FLVCR1-2_SLC49-like"/>
</dbReference>
<dbReference type="EMBL" id="NCKU01008641">
    <property type="protein sequence ID" value="RWS01776.1"/>
    <property type="molecule type" value="Genomic_DNA"/>
</dbReference>
<evidence type="ECO:0000313" key="7">
    <source>
        <dbReference type="EMBL" id="RWS01775.1"/>
    </source>
</evidence>
<feature type="transmembrane region" description="Helical" evidence="5">
    <location>
        <begin position="328"/>
        <end position="351"/>
    </location>
</feature>
<dbReference type="Proteomes" id="UP000285301">
    <property type="component" value="Unassembled WGS sequence"/>
</dbReference>
<dbReference type="Gene3D" id="1.20.1250.20">
    <property type="entry name" value="MFS general substrate transporter like domains"/>
    <property type="match status" value="1"/>
</dbReference>
<feature type="transmembrane region" description="Helical" evidence="5">
    <location>
        <begin position="110"/>
        <end position="129"/>
    </location>
</feature>
<feature type="transmembrane region" description="Helical" evidence="5">
    <location>
        <begin position="357"/>
        <end position="375"/>
    </location>
</feature>
<evidence type="ECO:0000256" key="2">
    <source>
        <dbReference type="ARBA" id="ARBA00022692"/>
    </source>
</evidence>
<reference evidence="9 10" key="1">
    <citation type="journal article" date="2018" name="Gigascience">
        <title>Genomes of trombidid mites reveal novel predicted allergens and laterally-transferred genes associated with secondary metabolism.</title>
        <authorList>
            <person name="Dong X."/>
            <person name="Chaisiri K."/>
            <person name="Xia D."/>
            <person name="Armstrong S.D."/>
            <person name="Fang Y."/>
            <person name="Donnelly M.J."/>
            <person name="Kadowaki T."/>
            <person name="McGarry J.W."/>
            <person name="Darby A.C."/>
            <person name="Makepeace B.L."/>
        </authorList>
    </citation>
    <scope>NUCLEOTIDE SEQUENCE [LARGE SCALE GENOMIC DNA]</scope>
    <source>
        <strain evidence="9">UoL-WK</strain>
    </source>
</reference>
<evidence type="ECO:0000313" key="9">
    <source>
        <dbReference type="EMBL" id="RWS04624.1"/>
    </source>
</evidence>
<feature type="domain" description="Major facilitator superfamily (MFS) profile" evidence="6">
    <location>
        <begin position="1"/>
        <end position="382"/>
    </location>
</feature>
<dbReference type="AlphaFoldDB" id="A0A3S3NZ00"/>
<accession>A0A3S3NZ00</accession>
<dbReference type="InterPro" id="IPR036259">
    <property type="entry name" value="MFS_trans_sf"/>
</dbReference>
<gene>
    <name evidence="9" type="ORF">B4U79_16396</name>
    <name evidence="8" type="ORF">B4U79_16686</name>
    <name evidence="7" type="ORF">B4U79_16687</name>
</gene>
<keyword evidence="3 5" id="KW-1133">Transmembrane helix</keyword>
<dbReference type="GO" id="GO:0097037">
    <property type="term" value="P:heme export"/>
    <property type="evidence" value="ECO:0007669"/>
    <property type="project" value="TreeGrafter"/>
</dbReference>
<dbReference type="EMBL" id="NCKU01008642">
    <property type="protein sequence ID" value="RWS01775.1"/>
    <property type="molecule type" value="Genomic_DNA"/>
</dbReference>
<evidence type="ECO:0000256" key="1">
    <source>
        <dbReference type="ARBA" id="ARBA00004141"/>
    </source>
</evidence>
<dbReference type="GO" id="GO:0016020">
    <property type="term" value="C:membrane"/>
    <property type="evidence" value="ECO:0007669"/>
    <property type="project" value="UniProtKB-SubCell"/>
</dbReference>
<name>A0A3S3NZ00_9ACAR</name>
<dbReference type="SUPFAM" id="SSF103473">
    <property type="entry name" value="MFS general substrate transporter"/>
    <property type="match status" value="1"/>
</dbReference>
<feature type="transmembrane region" description="Helical" evidence="5">
    <location>
        <begin position="12"/>
        <end position="38"/>
    </location>
</feature>
<keyword evidence="10" id="KW-1185">Reference proteome</keyword>
<evidence type="ECO:0000313" key="8">
    <source>
        <dbReference type="EMBL" id="RWS01776.1"/>
    </source>
</evidence>
<dbReference type="InterPro" id="IPR011701">
    <property type="entry name" value="MFS"/>
</dbReference>